<protein>
    <submittedName>
        <fullName evidence="2">Uncharacterized protein</fullName>
    </submittedName>
</protein>
<organism evidence="2 3">
    <name type="scientific">Capronia epimyces CBS 606.96</name>
    <dbReference type="NCBI Taxonomy" id="1182542"/>
    <lineage>
        <taxon>Eukaryota</taxon>
        <taxon>Fungi</taxon>
        <taxon>Dikarya</taxon>
        <taxon>Ascomycota</taxon>
        <taxon>Pezizomycotina</taxon>
        <taxon>Eurotiomycetes</taxon>
        <taxon>Chaetothyriomycetidae</taxon>
        <taxon>Chaetothyriales</taxon>
        <taxon>Herpotrichiellaceae</taxon>
        <taxon>Capronia</taxon>
    </lineage>
</organism>
<feature type="compositionally biased region" description="Low complexity" evidence="1">
    <location>
        <begin position="49"/>
        <end position="66"/>
    </location>
</feature>
<dbReference type="EMBL" id="AMGY01000003">
    <property type="protein sequence ID" value="EXJ87075.1"/>
    <property type="molecule type" value="Genomic_DNA"/>
</dbReference>
<dbReference type="AlphaFoldDB" id="W9YBN8"/>
<evidence type="ECO:0000256" key="1">
    <source>
        <dbReference type="SAM" id="MobiDB-lite"/>
    </source>
</evidence>
<keyword evidence="3" id="KW-1185">Reference proteome</keyword>
<gene>
    <name evidence="2" type="ORF">A1O3_04033</name>
</gene>
<accession>W9YBN8</accession>
<dbReference type="RefSeq" id="XP_007732354.1">
    <property type="nucleotide sequence ID" value="XM_007734164.1"/>
</dbReference>
<dbReference type="HOGENOM" id="CLU_2158069_0_0_1"/>
<reference evidence="2 3" key="1">
    <citation type="submission" date="2013-03" db="EMBL/GenBank/DDBJ databases">
        <title>The Genome Sequence of Capronia epimyces CBS 606.96.</title>
        <authorList>
            <consortium name="The Broad Institute Genomics Platform"/>
            <person name="Cuomo C."/>
            <person name="de Hoog S."/>
            <person name="Gorbushina A."/>
            <person name="Walker B."/>
            <person name="Young S.K."/>
            <person name="Zeng Q."/>
            <person name="Gargeya S."/>
            <person name="Fitzgerald M."/>
            <person name="Haas B."/>
            <person name="Abouelleil A."/>
            <person name="Allen A.W."/>
            <person name="Alvarado L."/>
            <person name="Arachchi H.M."/>
            <person name="Berlin A.M."/>
            <person name="Chapman S.B."/>
            <person name="Gainer-Dewar J."/>
            <person name="Goldberg J."/>
            <person name="Griggs A."/>
            <person name="Gujja S."/>
            <person name="Hansen M."/>
            <person name="Howarth C."/>
            <person name="Imamovic A."/>
            <person name="Ireland A."/>
            <person name="Larimer J."/>
            <person name="McCowan C."/>
            <person name="Murphy C."/>
            <person name="Pearson M."/>
            <person name="Poon T.W."/>
            <person name="Priest M."/>
            <person name="Roberts A."/>
            <person name="Saif S."/>
            <person name="Shea T."/>
            <person name="Sisk P."/>
            <person name="Sykes S."/>
            <person name="Wortman J."/>
            <person name="Nusbaum C."/>
            <person name="Birren B."/>
        </authorList>
    </citation>
    <scope>NUCLEOTIDE SEQUENCE [LARGE SCALE GENOMIC DNA]</scope>
    <source>
        <strain evidence="2 3">CBS 606.96</strain>
    </source>
</reference>
<comment type="caution">
    <text evidence="2">The sequence shown here is derived from an EMBL/GenBank/DDBJ whole genome shotgun (WGS) entry which is preliminary data.</text>
</comment>
<dbReference type="GeneID" id="19168154"/>
<sequence length="111" mass="12143">MTTTSSSSSVSDISLASMHNYGDSWFENLGSLALEFHQQKQAKSRPESPETAPQAQTQAQAEAAEANSEPLPSPTAEVTPALHGYGNAWFDKFDSMWEDWQHSKTAKAARI</sequence>
<evidence type="ECO:0000313" key="3">
    <source>
        <dbReference type="Proteomes" id="UP000019478"/>
    </source>
</evidence>
<evidence type="ECO:0000313" key="2">
    <source>
        <dbReference type="EMBL" id="EXJ87075.1"/>
    </source>
</evidence>
<feature type="region of interest" description="Disordered" evidence="1">
    <location>
        <begin position="37"/>
        <end position="79"/>
    </location>
</feature>
<name>W9YBN8_9EURO</name>
<dbReference type="OrthoDB" id="4147329at2759"/>
<dbReference type="Proteomes" id="UP000019478">
    <property type="component" value="Unassembled WGS sequence"/>
</dbReference>
<proteinExistence type="predicted"/>